<reference evidence="6 7" key="1">
    <citation type="submission" date="2021-05" db="EMBL/GenBank/DDBJ databases">
        <title>A Polyphasic approach of four new species of the genus Ohtaekwangia: Ohtaekwangia histidinii sp. nov., Ohtaekwangia cretensis sp. nov., Ohtaekwangia indiensis sp. nov., Ohtaekwangia reichenbachii sp. nov. from diverse environment.</title>
        <authorList>
            <person name="Octaviana S."/>
        </authorList>
    </citation>
    <scope>NUCLEOTIDE SEQUENCE [LARGE SCALE GENOMIC DNA]</scope>
    <source>
        <strain evidence="6 7">PWU37</strain>
    </source>
</reference>
<accession>A0AAP2GFM3</accession>
<feature type="domain" description="Ribosome maturation factor RimP C-terminal" evidence="5">
    <location>
        <begin position="85"/>
        <end position="153"/>
    </location>
</feature>
<sequence>MDIAEEIKRIATSKLTDSNQFIVDVIVSSKRGPRKVLVLLDGDNGISIDACADLSRALAQDLDEVSWLEDAYTLEVSTPGVDHPLKLQRQYPKHIGRSLRVKLADKTVEGKLVAIEGEKITVAQEEGAGKKKVVTNIDIVFSEIEKALVLVSFK</sequence>
<dbReference type="InterPro" id="IPR028989">
    <property type="entry name" value="RimP_N"/>
</dbReference>
<dbReference type="InterPro" id="IPR028998">
    <property type="entry name" value="RimP_C"/>
</dbReference>
<gene>
    <name evidence="3" type="primary">rimP</name>
    <name evidence="6" type="ORF">KK078_01725</name>
</gene>
<evidence type="ECO:0000259" key="4">
    <source>
        <dbReference type="Pfam" id="PF02576"/>
    </source>
</evidence>
<evidence type="ECO:0000256" key="3">
    <source>
        <dbReference type="HAMAP-Rule" id="MF_01077"/>
    </source>
</evidence>
<dbReference type="Pfam" id="PF02576">
    <property type="entry name" value="RimP_N"/>
    <property type="match status" value="1"/>
</dbReference>
<keyword evidence="2 3" id="KW-0690">Ribosome biogenesis</keyword>
<dbReference type="SUPFAM" id="SSF75420">
    <property type="entry name" value="YhbC-like, N-terminal domain"/>
    <property type="match status" value="1"/>
</dbReference>
<evidence type="ECO:0000313" key="7">
    <source>
        <dbReference type="Proteomes" id="UP001319180"/>
    </source>
</evidence>
<comment type="subcellular location">
    <subcellularLocation>
        <location evidence="3">Cytoplasm</location>
    </subcellularLocation>
</comment>
<dbReference type="CDD" id="cd01734">
    <property type="entry name" value="YlxS_C"/>
    <property type="match status" value="1"/>
</dbReference>
<proteinExistence type="inferred from homology"/>
<evidence type="ECO:0000259" key="5">
    <source>
        <dbReference type="Pfam" id="PF17384"/>
    </source>
</evidence>
<feature type="domain" description="Ribosome maturation factor RimP N-terminal" evidence="4">
    <location>
        <begin position="19"/>
        <end position="82"/>
    </location>
</feature>
<dbReference type="HAMAP" id="MF_01077">
    <property type="entry name" value="RimP"/>
    <property type="match status" value="1"/>
</dbReference>
<dbReference type="PANTHER" id="PTHR33867:SF1">
    <property type="entry name" value="RIBOSOME MATURATION FACTOR RIMP"/>
    <property type="match status" value="1"/>
</dbReference>
<evidence type="ECO:0000256" key="1">
    <source>
        <dbReference type="ARBA" id="ARBA00022490"/>
    </source>
</evidence>
<protein>
    <recommendedName>
        <fullName evidence="3">Ribosome maturation factor RimP</fullName>
    </recommendedName>
</protein>
<dbReference type="RefSeq" id="WP_254088504.1">
    <property type="nucleotide sequence ID" value="NZ_JAHESC010000002.1"/>
</dbReference>
<keyword evidence="7" id="KW-1185">Reference proteome</keyword>
<dbReference type="GO" id="GO:0006412">
    <property type="term" value="P:translation"/>
    <property type="evidence" value="ECO:0007669"/>
    <property type="project" value="TreeGrafter"/>
</dbReference>
<dbReference type="Gene3D" id="3.30.300.70">
    <property type="entry name" value="RimP-like superfamily, N-terminal"/>
    <property type="match status" value="1"/>
</dbReference>
<dbReference type="EMBL" id="JAHESC010000002">
    <property type="protein sequence ID" value="MBT1685251.1"/>
    <property type="molecule type" value="Genomic_DNA"/>
</dbReference>
<dbReference type="PANTHER" id="PTHR33867">
    <property type="entry name" value="RIBOSOME MATURATION FACTOR RIMP"/>
    <property type="match status" value="1"/>
</dbReference>
<dbReference type="InterPro" id="IPR035956">
    <property type="entry name" value="RimP_N_sf"/>
</dbReference>
<dbReference type="InterPro" id="IPR003728">
    <property type="entry name" value="Ribosome_maturation_RimP"/>
</dbReference>
<dbReference type="GO" id="GO:0005829">
    <property type="term" value="C:cytosol"/>
    <property type="evidence" value="ECO:0007669"/>
    <property type="project" value="TreeGrafter"/>
</dbReference>
<dbReference type="Proteomes" id="UP001319180">
    <property type="component" value="Unassembled WGS sequence"/>
</dbReference>
<organism evidence="6 7">
    <name type="scientific">Dawidia soli</name>
    <dbReference type="NCBI Taxonomy" id="2782352"/>
    <lineage>
        <taxon>Bacteria</taxon>
        <taxon>Pseudomonadati</taxon>
        <taxon>Bacteroidota</taxon>
        <taxon>Cytophagia</taxon>
        <taxon>Cytophagales</taxon>
        <taxon>Chryseotaleaceae</taxon>
        <taxon>Dawidia</taxon>
    </lineage>
</organism>
<comment type="similarity">
    <text evidence="3">Belongs to the RimP family.</text>
</comment>
<evidence type="ECO:0000313" key="6">
    <source>
        <dbReference type="EMBL" id="MBT1685251.1"/>
    </source>
</evidence>
<comment type="caution">
    <text evidence="6">The sequence shown here is derived from an EMBL/GenBank/DDBJ whole genome shotgun (WGS) entry which is preliminary data.</text>
</comment>
<keyword evidence="1 3" id="KW-0963">Cytoplasm</keyword>
<evidence type="ECO:0000256" key="2">
    <source>
        <dbReference type="ARBA" id="ARBA00022517"/>
    </source>
</evidence>
<dbReference type="Pfam" id="PF17384">
    <property type="entry name" value="DUF150_C"/>
    <property type="match status" value="1"/>
</dbReference>
<dbReference type="AlphaFoldDB" id="A0AAP2GFM3"/>
<dbReference type="GO" id="GO:0000028">
    <property type="term" value="P:ribosomal small subunit assembly"/>
    <property type="evidence" value="ECO:0007669"/>
    <property type="project" value="TreeGrafter"/>
</dbReference>
<comment type="function">
    <text evidence="3">Required for maturation of 30S ribosomal subunits.</text>
</comment>
<name>A0AAP2GFM3_9BACT</name>